<feature type="region of interest" description="Disordered" evidence="1">
    <location>
        <begin position="89"/>
        <end position="110"/>
    </location>
</feature>
<dbReference type="Proteomes" id="UP000285301">
    <property type="component" value="Unassembled WGS sequence"/>
</dbReference>
<dbReference type="Gene3D" id="3.40.50.300">
    <property type="entry name" value="P-loop containing nucleotide triphosphate hydrolases"/>
    <property type="match status" value="1"/>
</dbReference>
<proteinExistence type="predicted"/>
<organism evidence="2 3">
    <name type="scientific">Dinothrombium tinctorium</name>
    <dbReference type="NCBI Taxonomy" id="1965070"/>
    <lineage>
        <taxon>Eukaryota</taxon>
        <taxon>Metazoa</taxon>
        <taxon>Ecdysozoa</taxon>
        <taxon>Arthropoda</taxon>
        <taxon>Chelicerata</taxon>
        <taxon>Arachnida</taxon>
        <taxon>Acari</taxon>
        <taxon>Acariformes</taxon>
        <taxon>Trombidiformes</taxon>
        <taxon>Prostigmata</taxon>
        <taxon>Anystina</taxon>
        <taxon>Parasitengona</taxon>
        <taxon>Trombidioidea</taxon>
        <taxon>Trombidiidae</taxon>
        <taxon>Dinothrombium</taxon>
    </lineage>
</organism>
<comment type="caution">
    <text evidence="2">The sequence shown here is derived from an EMBL/GenBank/DDBJ whole genome shotgun (WGS) entry which is preliminary data.</text>
</comment>
<dbReference type="EMBL" id="NCKU01000262">
    <property type="protein sequence ID" value="RWS16249.1"/>
    <property type="molecule type" value="Genomic_DNA"/>
</dbReference>
<reference evidence="2 3" key="1">
    <citation type="journal article" date="2018" name="Gigascience">
        <title>Genomes of trombidid mites reveal novel predicted allergens and laterally-transferred genes associated with secondary metabolism.</title>
        <authorList>
            <person name="Dong X."/>
            <person name="Chaisiri K."/>
            <person name="Xia D."/>
            <person name="Armstrong S.D."/>
            <person name="Fang Y."/>
            <person name="Donnelly M.J."/>
            <person name="Kadowaki T."/>
            <person name="McGarry J.W."/>
            <person name="Darby A.C."/>
            <person name="Makepeace B.L."/>
        </authorList>
    </citation>
    <scope>NUCLEOTIDE SEQUENCE [LARGE SCALE GENOMIC DNA]</scope>
    <source>
        <strain evidence="2">UoL-WK</strain>
    </source>
</reference>
<dbReference type="InterPro" id="IPR027417">
    <property type="entry name" value="P-loop_NTPase"/>
</dbReference>
<evidence type="ECO:0000256" key="1">
    <source>
        <dbReference type="SAM" id="MobiDB-lite"/>
    </source>
</evidence>
<dbReference type="AlphaFoldDB" id="A0A443RLU9"/>
<accession>A0A443RLU9</accession>
<dbReference type="InterPro" id="IPR052661">
    <property type="entry name" value="Ras-like_GTPase_Reg"/>
</dbReference>
<feature type="compositionally biased region" description="Basic and acidic residues" evidence="1">
    <location>
        <begin position="50"/>
        <end position="66"/>
    </location>
</feature>
<gene>
    <name evidence="2" type="ORF">B4U79_07623</name>
</gene>
<dbReference type="PANTHER" id="PTHR46350:SF2">
    <property type="entry name" value="RAS LIKE FAMILY 10 MEMBER B"/>
    <property type="match status" value="1"/>
</dbReference>
<feature type="compositionally biased region" description="Low complexity" evidence="1">
    <location>
        <begin position="95"/>
        <end position="110"/>
    </location>
</feature>
<protein>
    <submittedName>
        <fullName evidence="2">Ras-like protein 9</fullName>
    </submittedName>
</protein>
<keyword evidence="3" id="KW-1185">Reference proteome</keyword>
<sequence>MTPAFKELASLVKKQWKCSYLECSAKYNWRVIPIFKDILRTIELNQFKSESSHHRDRDHDSHRDSLKLSLGSGSGVGCLSSGAHSIRLSNPLRTSNNNSNNSNQSSCVIL</sequence>
<dbReference type="STRING" id="1965070.A0A443RLU9"/>
<evidence type="ECO:0000313" key="3">
    <source>
        <dbReference type="Proteomes" id="UP000285301"/>
    </source>
</evidence>
<name>A0A443RLU9_9ACAR</name>
<dbReference type="PANTHER" id="PTHR46350">
    <property type="entry name" value="RAS LIKE FAMILY 10 MEMBER B-RELATED"/>
    <property type="match status" value="1"/>
</dbReference>
<evidence type="ECO:0000313" key="2">
    <source>
        <dbReference type="EMBL" id="RWS16249.1"/>
    </source>
</evidence>
<dbReference type="OrthoDB" id="299781at2759"/>
<feature type="region of interest" description="Disordered" evidence="1">
    <location>
        <begin position="48"/>
        <end position="68"/>
    </location>
</feature>